<feature type="transmembrane region" description="Helical" evidence="6">
    <location>
        <begin position="152"/>
        <end position="173"/>
    </location>
</feature>
<dbReference type="GeneTree" id="ENSGT00940000158917"/>
<feature type="transmembrane region" description="Helical" evidence="6">
    <location>
        <begin position="402"/>
        <end position="424"/>
    </location>
</feature>
<accession>A0A4W5MHF9</accession>
<dbReference type="InterPro" id="IPR013057">
    <property type="entry name" value="AA_transpt_TM"/>
</dbReference>
<dbReference type="AlphaFoldDB" id="A0A4W5MHF9"/>
<dbReference type="STRING" id="62062.ENSHHUP00000036750"/>
<feature type="transmembrane region" description="Helical" evidence="6">
    <location>
        <begin position="105"/>
        <end position="127"/>
    </location>
</feature>
<dbReference type="Proteomes" id="UP000314982">
    <property type="component" value="Unassembled WGS sequence"/>
</dbReference>
<proteinExistence type="predicted"/>
<evidence type="ECO:0000313" key="8">
    <source>
        <dbReference type="Ensembl" id="ENSHHUP00000036750.1"/>
    </source>
</evidence>
<keyword evidence="4 6" id="KW-0472">Membrane</keyword>
<feature type="transmembrane region" description="Helical" evidence="6">
    <location>
        <begin position="445"/>
        <end position="463"/>
    </location>
</feature>
<organism evidence="8 9">
    <name type="scientific">Hucho hucho</name>
    <name type="common">huchen</name>
    <dbReference type="NCBI Taxonomy" id="62062"/>
    <lineage>
        <taxon>Eukaryota</taxon>
        <taxon>Metazoa</taxon>
        <taxon>Chordata</taxon>
        <taxon>Craniata</taxon>
        <taxon>Vertebrata</taxon>
        <taxon>Euteleostomi</taxon>
        <taxon>Actinopterygii</taxon>
        <taxon>Neopterygii</taxon>
        <taxon>Teleostei</taxon>
        <taxon>Protacanthopterygii</taxon>
        <taxon>Salmoniformes</taxon>
        <taxon>Salmonidae</taxon>
        <taxon>Salmoninae</taxon>
        <taxon>Hucho</taxon>
    </lineage>
</organism>
<feature type="transmembrane region" description="Helical" evidence="6">
    <location>
        <begin position="505"/>
        <end position="527"/>
    </location>
</feature>
<reference evidence="9" key="1">
    <citation type="submission" date="2018-06" db="EMBL/GenBank/DDBJ databases">
        <title>Genome assembly of Danube salmon.</title>
        <authorList>
            <person name="Macqueen D.J."/>
            <person name="Gundappa M.K."/>
        </authorList>
    </citation>
    <scope>NUCLEOTIDE SEQUENCE [LARGE SCALE GENOMIC DNA]</scope>
</reference>
<reference evidence="8" key="2">
    <citation type="submission" date="2025-08" db="UniProtKB">
        <authorList>
            <consortium name="Ensembl"/>
        </authorList>
    </citation>
    <scope>IDENTIFICATION</scope>
</reference>
<evidence type="ECO:0000256" key="1">
    <source>
        <dbReference type="ARBA" id="ARBA00004141"/>
    </source>
</evidence>
<evidence type="ECO:0000256" key="6">
    <source>
        <dbReference type="SAM" id="Phobius"/>
    </source>
</evidence>
<keyword evidence="3 6" id="KW-1133">Transmembrane helix</keyword>
<evidence type="ECO:0000259" key="7">
    <source>
        <dbReference type="Pfam" id="PF01490"/>
    </source>
</evidence>
<keyword evidence="9" id="KW-1185">Reference proteome</keyword>
<keyword evidence="2 6" id="KW-0812">Transmembrane</keyword>
<dbReference type="GO" id="GO:0015179">
    <property type="term" value="F:L-amino acid transmembrane transporter activity"/>
    <property type="evidence" value="ECO:0007669"/>
    <property type="project" value="TreeGrafter"/>
</dbReference>
<feature type="transmembrane region" description="Helical" evidence="6">
    <location>
        <begin position="469"/>
        <end position="493"/>
    </location>
</feature>
<sequence>MDRMELKKVCTEADDDSADSLDDRFTEPMDSEKATINSHFLDEDGDAESHKFLTNGIMKKKKYEEYQEEYHPGHTSFGMSVFNLSNAIMGSGILGLSYAMANTGIVLFVVLLLGVAILSLYSVHLLLMTAKEGGSLIYEKLGERAFGWPGKMAAFGSITLQNIGAMSSYLFIIKYELPEVIRAFMGLEQSSGEWYMNGNYLVVFVSIGIILPLCILKNLGYLGYTSGFSLSCMVFFLGVLIYKKYNLPCPMPFMYHHTNHSTNGTALGPHALHNGTVLMDFSRADMSPASYLDGHHTSGVRFEPHPDDVEEMCTPKYFVFNSQTAYTVPILAFSFVCHPEILPIYSELKDRSRRKMQNVSNLSILAMLVMYMFSALFGYLTFYENVEAELLHTFTKVYTFDTMLLLVRLAVLTAVTLTVPIVLFPIRSSINTMLFSQREFSWLRHMLIAAFILVFNNLLVIFVPTIRDIFGFIGSSAATMLIFILPAAFYLRLVKSVPMRSVQKISAAIFLVVGIIFMFSSLSLIVMDWIHNPPGSSGGH</sequence>
<dbReference type="Ensembl" id="ENSHHUT00000038219.1">
    <property type="protein sequence ID" value="ENSHHUP00000036750.1"/>
    <property type="gene ID" value="ENSHHUG00000023033.1"/>
</dbReference>
<feature type="transmembrane region" description="Helical" evidence="6">
    <location>
        <begin position="194"/>
        <end position="215"/>
    </location>
</feature>
<feature type="transmembrane region" description="Helical" evidence="6">
    <location>
        <begin position="359"/>
        <end position="382"/>
    </location>
</feature>
<reference evidence="8" key="3">
    <citation type="submission" date="2025-09" db="UniProtKB">
        <authorList>
            <consortium name="Ensembl"/>
        </authorList>
    </citation>
    <scope>IDENTIFICATION</scope>
</reference>
<dbReference type="PANTHER" id="PTHR22950">
    <property type="entry name" value="AMINO ACID TRANSPORTER"/>
    <property type="match status" value="1"/>
</dbReference>
<name>A0A4W5MHF9_9TELE</name>
<protein>
    <submittedName>
        <fullName evidence="8">Solute carrier family 38 member 4</fullName>
    </submittedName>
</protein>
<dbReference type="Pfam" id="PF01490">
    <property type="entry name" value="Aa_trans"/>
    <property type="match status" value="2"/>
</dbReference>
<feature type="domain" description="Amino acid transporter transmembrane" evidence="7">
    <location>
        <begin position="319"/>
        <end position="525"/>
    </location>
</feature>
<comment type="subcellular location">
    <subcellularLocation>
        <location evidence="1">Membrane</location>
        <topology evidence="1">Multi-pass membrane protein</topology>
    </subcellularLocation>
</comment>
<evidence type="ECO:0000256" key="3">
    <source>
        <dbReference type="ARBA" id="ARBA00022989"/>
    </source>
</evidence>
<feature type="domain" description="Amino acid transporter transmembrane" evidence="7">
    <location>
        <begin position="75"/>
        <end position="242"/>
    </location>
</feature>
<dbReference type="PANTHER" id="PTHR22950:SF222">
    <property type="entry name" value="SODIUM-COUPLED NEUTRAL AMINO ACID TRANSPORTER 4"/>
    <property type="match status" value="1"/>
</dbReference>
<evidence type="ECO:0000256" key="4">
    <source>
        <dbReference type="ARBA" id="ARBA00023136"/>
    </source>
</evidence>
<feature type="transmembrane region" description="Helical" evidence="6">
    <location>
        <begin position="221"/>
        <end position="242"/>
    </location>
</feature>
<evidence type="ECO:0000256" key="5">
    <source>
        <dbReference type="SAM" id="MobiDB-lite"/>
    </source>
</evidence>
<feature type="region of interest" description="Disordered" evidence="5">
    <location>
        <begin position="1"/>
        <end position="26"/>
    </location>
</feature>
<evidence type="ECO:0000313" key="9">
    <source>
        <dbReference type="Proteomes" id="UP000314982"/>
    </source>
</evidence>
<evidence type="ECO:0000256" key="2">
    <source>
        <dbReference type="ARBA" id="ARBA00022692"/>
    </source>
</evidence>
<feature type="compositionally biased region" description="Basic and acidic residues" evidence="5">
    <location>
        <begin position="1"/>
        <end position="11"/>
    </location>
</feature>
<dbReference type="GO" id="GO:0005886">
    <property type="term" value="C:plasma membrane"/>
    <property type="evidence" value="ECO:0007669"/>
    <property type="project" value="TreeGrafter"/>
</dbReference>